<organism evidence="1 2">
    <name type="scientific">Alteromonas australica</name>
    <dbReference type="NCBI Taxonomy" id="589873"/>
    <lineage>
        <taxon>Bacteria</taxon>
        <taxon>Pseudomonadati</taxon>
        <taxon>Pseudomonadota</taxon>
        <taxon>Gammaproteobacteria</taxon>
        <taxon>Alteromonadales</taxon>
        <taxon>Alteromonadaceae</taxon>
        <taxon>Alteromonas/Salinimonas group</taxon>
        <taxon>Alteromonas</taxon>
    </lineage>
</organism>
<dbReference type="GO" id="GO:0016301">
    <property type="term" value="F:kinase activity"/>
    <property type="evidence" value="ECO:0007669"/>
    <property type="project" value="UniProtKB-KW"/>
</dbReference>
<comment type="caution">
    <text evidence="1">The sequence shown here is derived from an EMBL/GenBank/DDBJ whole genome shotgun (WGS) entry which is preliminary data.</text>
</comment>
<dbReference type="SUPFAM" id="SSF109604">
    <property type="entry name" value="HD-domain/PDEase-like"/>
    <property type="match status" value="1"/>
</dbReference>
<sequence>MDDTPIHDIAATLASPIIDAHTPQELVNACLKKSKALLTFVENNAALALAVLEYPQLDISPFARHLFTLTTFAKLNHFNDHFLQHIVAAHVAAYYWQQSGQSKSEKKAFVRFLFDNHLTLWRHILSLQKVLFNSQALKHISSVKLNSLQRFALLASVFTYAIEKHTAQTLISYLTPLLPTNDRHMLNVPLLIMDTPLPGSRVYYKAHPAVVVDLQKAHVLISVPSLPEEKEAMWVAKEEVLRPRHVHVDFSQFIALHRACELERTVRGGGPFFAGAYAIQKPPLALLTIIDTLQKADIDINSLCEQVERTPAFSHFLMSTASQDNRLRLPVTHLKQAILTYGLERVGDMLIQFALMERLTQHTYPLLSIGKQFTHLSCAIASQLVALSDTKLTPQSASLLTTFVCAPLFTLPGLKVASQLPVSDSHYFQIHRTFKVKAQVPWHTVAGELAANWHQGATWRALIHNAGKRHHDVPNSLKKEHAIIQLAFGLAREALFPLPHPDEDSENTKSALLRTLSLSQADITLLLNRLSDYLFCPFPLTELN</sequence>
<proteinExistence type="predicted"/>
<evidence type="ECO:0000313" key="2">
    <source>
        <dbReference type="Proteomes" id="UP000264779"/>
    </source>
</evidence>
<dbReference type="EMBL" id="DONK01000251">
    <property type="protein sequence ID" value="HBU52762.1"/>
    <property type="molecule type" value="Genomic_DNA"/>
</dbReference>
<keyword evidence="1" id="KW-0418">Kinase</keyword>
<name>A0A349TTM1_9ALTE</name>
<gene>
    <name evidence="1" type="ORF">DEB45_16035</name>
</gene>
<dbReference type="AlphaFoldDB" id="A0A349TTM1"/>
<protein>
    <submittedName>
        <fullName evidence="1">Histidine kinase</fullName>
    </submittedName>
</protein>
<keyword evidence="1" id="KW-0808">Transferase</keyword>
<reference evidence="1 2" key="1">
    <citation type="journal article" date="2018" name="Nat. Biotechnol.">
        <title>A standardized bacterial taxonomy based on genome phylogeny substantially revises the tree of life.</title>
        <authorList>
            <person name="Parks D.H."/>
            <person name="Chuvochina M."/>
            <person name="Waite D.W."/>
            <person name="Rinke C."/>
            <person name="Skarshewski A."/>
            <person name="Chaumeil P.A."/>
            <person name="Hugenholtz P."/>
        </authorList>
    </citation>
    <scope>NUCLEOTIDE SEQUENCE [LARGE SCALE GENOMIC DNA]</scope>
    <source>
        <strain evidence="1">UBA11621</strain>
    </source>
</reference>
<accession>A0A349TTM1</accession>
<dbReference type="Gene3D" id="1.10.3210.10">
    <property type="entry name" value="Hypothetical protein af1432"/>
    <property type="match status" value="1"/>
</dbReference>
<dbReference type="RefSeq" id="WP_196897369.1">
    <property type="nucleotide sequence ID" value="NZ_CALBIY010000066.1"/>
</dbReference>
<evidence type="ECO:0000313" key="1">
    <source>
        <dbReference type="EMBL" id="HBU52762.1"/>
    </source>
</evidence>
<dbReference type="Proteomes" id="UP000264779">
    <property type="component" value="Unassembled WGS sequence"/>
</dbReference>